<dbReference type="Proteomes" id="UP000001695">
    <property type="component" value="Chromosome"/>
</dbReference>
<dbReference type="InterPro" id="IPR025737">
    <property type="entry name" value="FApF"/>
</dbReference>
<keyword evidence="3" id="KW-1185">Reference proteome</keyword>
<dbReference type="KEGG" id="bid:Bind_1101"/>
<evidence type="ECO:0000256" key="1">
    <source>
        <dbReference type="SAM" id="SignalP"/>
    </source>
</evidence>
<evidence type="ECO:0000313" key="2">
    <source>
        <dbReference type="EMBL" id="ACB94743.1"/>
    </source>
</evidence>
<evidence type="ECO:0000313" key="3">
    <source>
        <dbReference type="Proteomes" id="UP000001695"/>
    </source>
</evidence>
<dbReference type="AlphaFoldDB" id="B2IIQ0"/>
<accession>B2IIQ0</accession>
<dbReference type="STRING" id="395963.Bind_1101"/>
<proteinExistence type="predicted"/>
<evidence type="ECO:0008006" key="4">
    <source>
        <dbReference type="Google" id="ProtNLM"/>
    </source>
</evidence>
<reference evidence="3" key="1">
    <citation type="submission" date="2008-03" db="EMBL/GenBank/DDBJ databases">
        <title>Complete sequence of chromosome of Beijerinckia indica subsp. indica ATCC 9039.</title>
        <authorList>
            <consortium name="US DOE Joint Genome Institute"/>
            <person name="Copeland A."/>
            <person name="Lucas S."/>
            <person name="Lapidus A."/>
            <person name="Glavina del Rio T."/>
            <person name="Dalin E."/>
            <person name="Tice H."/>
            <person name="Bruce D."/>
            <person name="Goodwin L."/>
            <person name="Pitluck S."/>
            <person name="LaButti K."/>
            <person name="Schmutz J."/>
            <person name="Larimer F."/>
            <person name="Land M."/>
            <person name="Hauser L."/>
            <person name="Kyrpides N."/>
            <person name="Mikhailova N."/>
            <person name="Dunfield P.F."/>
            <person name="Dedysh S.N."/>
            <person name="Liesack W."/>
            <person name="Saw J.H."/>
            <person name="Alam M."/>
            <person name="Chen Y."/>
            <person name="Murrell J.C."/>
            <person name="Richardson P."/>
        </authorList>
    </citation>
    <scope>NUCLEOTIDE SEQUENCE [LARGE SCALE GENOMIC DNA]</scope>
    <source>
        <strain evidence="3">ATCC 9039 / DSM 1715 / NCIMB 8712</strain>
    </source>
</reference>
<dbReference type="Pfam" id="PF13557">
    <property type="entry name" value="Phenol_MetA_deg"/>
    <property type="match status" value="1"/>
</dbReference>
<sequence>MNDIALSSRDRQTKTSFATGKTFCLFLFCMSGVAMTETSHADDAHSEVDKSQYSLFNPTPDSALRPFVTDRPTKSNSPYTVDAGRFQYEMDLYNAVTTSAQGQTTYFGQTLDPVLKLGLTSQIDFEFQPGGLVNARTLDHASGQQVSHLYGFGDTVLRTKFNLFGDDGGDQAMALILYGKLPSARAGLGNGLVEGGAILPWSISLPQDFTLLFMPEIDILKNNNDSRRHANFVNLINISHPVPFVKDLTFAAEFFTSVSADRGTPNIYTLDFALSYIVVKDLQLDGGINIGLNRDAPNLQLYAGISQRF</sequence>
<dbReference type="HOGENOM" id="CLU_064308_0_0_5"/>
<feature type="chain" id="PRO_5002778795" description="Transporter" evidence="1">
    <location>
        <begin position="37"/>
        <end position="309"/>
    </location>
</feature>
<feature type="signal peptide" evidence="1">
    <location>
        <begin position="1"/>
        <end position="36"/>
    </location>
</feature>
<keyword evidence="1" id="KW-0732">Signal</keyword>
<name>B2IIQ0_BEII9</name>
<gene>
    <name evidence="2" type="ordered locus">Bind_1101</name>
</gene>
<organism evidence="2 3">
    <name type="scientific">Beijerinckia indica subsp. indica (strain ATCC 9039 / DSM 1715 / NCIMB 8712)</name>
    <dbReference type="NCBI Taxonomy" id="395963"/>
    <lineage>
        <taxon>Bacteria</taxon>
        <taxon>Pseudomonadati</taxon>
        <taxon>Pseudomonadota</taxon>
        <taxon>Alphaproteobacteria</taxon>
        <taxon>Hyphomicrobiales</taxon>
        <taxon>Beijerinckiaceae</taxon>
        <taxon>Beijerinckia</taxon>
    </lineage>
</organism>
<dbReference type="EMBL" id="CP001016">
    <property type="protein sequence ID" value="ACB94743.1"/>
    <property type="molecule type" value="Genomic_DNA"/>
</dbReference>
<reference evidence="2 3" key="2">
    <citation type="journal article" date="2010" name="J. Bacteriol.">
        <title>Complete genome sequence of Beijerinckia indica subsp. indica.</title>
        <authorList>
            <person name="Tamas I."/>
            <person name="Dedysh S.N."/>
            <person name="Liesack W."/>
            <person name="Stott M.B."/>
            <person name="Alam M."/>
            <person name="Murrell J.C."/>
            <person name="Dunfield P.F."/>
        </authorList>
    </citation>
    <scope>NUCLEOTIDE SEQUENCE [LARGE SCALE GENOMIC DNA]</scope>
    <source>
        <strain evidence="3">ATCC 9039 / DSM 1715 / NCIMB 8712</strain>
    </source>
</reference>
<protein>
    <recommendedName>
        <fullName evidence="4">Transporter</fullName>
    </recommendedName>
</protein>
<dbReference type="eggNOG" id="ENOG5032R80">
    <property type="taxonomic scope" value="Bacteria"/>
</dbReference>